<reference evidence="14" key="1">
    <citation type="submission" date="2022-11" db="EMBL/GenBank/DDBJ databases">
        <authorList>
            <person name="Morgan W.R."/>
            <person name="Tartar A."/>
        </authorList>
    </citation>
    <scope>NUCLEOTIDE SEQUENCE</scope>
    <source>
        <strain evidence="14">ARSEF 373</strain>
    </source>
</reference>
<dbReference type="FunFam" id="3.40.30.10:FF:000032">
    <property type="entry name" value="Protein disulfide-isomerase A6 homolog"/>
    <property type="match status" value="1"/>
</dbReference>
<keyword evidence="6" id="KW-0256">Endoplasmic reticulum</keyword>
<dbReference type="PANTHER" id="PTHR45815:SF3">
    <property type="entry name" value="PROTEIN DISULFIDE-ISOMERASE A6"/>
    <property type="match status" value="1"/>
</dbReference>
<keyword evidence="5" id="KW-0677">Repeat</keyword>
<evidence type="ECO:0000259" key="13">
    <source>
        <dbReference type="PROSITE" id="PS51352"/>
    </source>
</evidence>
<evidence type="ECO:0000256" key="9">
    <source>
        <dbReference type="ARBA" id="ARBA00023284"/>
    </source>
</evidence>
<feature type="domain" description="Thioredoxin" evidence="13">
    <location>
        <begin position="457"/>
        <end position="570"/>
    </location>
</feature>
<feature type="region of interest" description="Disordered" evidence="11">
    <location>
        <begin position="267"/>
        <end position="286"/>
    </location>
</feature>
<feature type="signal peptide" evidence="12">
    <location>
        <begin position="1"/>
        <end position="21"/>
    </location>
</feature>
<evidence type="ECO:0000256" key="11">
    <source>
        <dbReference type="SAM" id="MobiDB-lite"/>
    </source>
</evidence>
<dbReference type="PROSITE" id="PS00194">
    <property type="entry name" value="THIOREDOXIN_1"/>
    <property type="match status" value="1"/>
</dbReference>
<evidence type="ECO:0000256" key="4">
    <source>
        <dbReference type="ARBA" id="ARBA00022729"/>
    </source>
</evidence>
<dbReference type="CDD" id="cd03001">
    <property type="entry name" value="PDI_a_P5"/>
    <property type="match status" value="1"/>
</dbReference>
<dbReference type="InterPro" id="IPR013766">
    <property type="entry name" value="Thioredoxin_domain"/>
</dbReference>
<proteinExistence type="inferred from homology"/>
<dbReference type="InterPro" id="IPR005788">
    <property type="entry name" value="PDI_thioredoxin-like_dom"/>
</dbReference>
<gene>
    <name evidence="14" type="ORF">N0F65_005551</name>
</gene>
<evidence type="ECO:0000256" key="12">
    <source>
        <dbReference type="SAM" id="SignalP"/>
    </source>
</evidence>
<dbReference type="PANTHER" id="PTHR45815">
    <property type="entry name" value="PROTEIN DISULFIDE-ISOMERASE A6"/>
    <property type="match status" value="1"/>
</dbReference>
<evidence type="ECO:0000313" key="15">
    <source>
        <dbReference type="Proteomes" id="UP001146120"/>
    </source>
</evidence>
<keyword evidence="8" id="KW-0413">Isomerase</keyword>
<dbReference type="AlphaFoldDB" id="A0AAV2YWG0"/>
<dbReference type="InterPro" id="IPR036249">
    <property type="entry name" value="Thioredoxin-like_sf"/>
</dbReference>
<feature type="chain" id="PRO_5044010852" description="protein disulfide-isomerase" evidence="12">
    <location>
        <begin position="22"/>
        <end position="854"/>
    </location>
</feature>
<evidence type="ECO:0000256" key="8">
    <source>
        <dbReference type="ARBA" id="ARBA00023235"/>
    </source>
</evidence>
<sequence length="854" mass="94816">MELSLVTLSKWIAMVAFVARSYEFVVSTYERMPDNVLLSEENFEDEVLQSPEFWLVQFCSPWSNDCEAFDREWKAAATTLKDTARLGSVDVTENAALGLQYEIDGYPTVMAFSKYKQEPYEYHGENSYGEIVDFVTKEVKKLHAQSPSVAVVDFQNVHNFLQEGRASTPTAIIIGKGTGSKPPSWMRSLANHFSHGKKKVKATVRLAYVPDNEQKIARQFGLHEDQLPAVVFVHKPSMRFVTSSTLPMDEDSAKAFIEEARSAGTSDELQDVPMFPSPETPRKKPKYSVKTWDASSLRACTDARGRMCVILSASGTNDSTNDHKVLAKRYRRDPITFFVADPDSKPFHALSDVVGDSGEAIIVKPVRKIKYTILDQVKSTNDLVVLLDKVLDGSHTFSVAAMTRKPDQARQPERRQANVEVDEVLELVAMVATWTKSYSLLVLLLVLVLQCAQIANAEYGPKSDVVVLTEKNFEKEVLQSSDYWLVEFYAPWCGHCKQLEPEWKAAAKKLKQHARLGAVDATVHQQLAQKYKIQGYPTIKEFGKNKKKPRDYQGGRSRQDIIQYVKNSDVAKKLGVSGASIATVDFQTVHTLLNDKSATTPIAIFIGSPKNDKKKASAKPPSWMGKVADHFTTKAKKKTTTTVRLAFVPGSEGKIARQFQVQDDQLPAIVFVDSQKGKFQVSDVSPLNEAKSKAFIEAALKADAGAIAELADVPLFPSPEAPKKKPTYTLQGWDAASMRDCTGKSGNMCVVLATFAEDDHRALAKRYRRDPFKFFTADATTEEFQQLKRLAGIWSCCGPQAWAQAQVLGYGTCMNMLVVGAGKSIDDVIAVLDKVLDGSHSFSVAVVDEKHDEL</sequence>
<dbReference type="InterPro" id="IPR017937">
    <property type="entry name" value="Thioredoxin_CS"/>
</dbReference>
<reference evidence="14" key="2">
    <citation type="journal article" date="2023" name="Microbiol Resour">
        <title>Decontamination and Annotation of the Draft Genome Sequence of the Oomycete Lagenidium giganteum ARSEF 373.</title>
        <authorList>
            <person name="Morgan W.R."/>
            <person name="Tartar A."/>
        </authorList>
    </citation>
    <scope>NUCLEOTIDE SEQUENCE</scope>
    <source>
        <strain evidence="14">ARSEF 373</strain>
    </source>
</reference>
<dbReference type="EC" id="5.3.4.1" evidence="3"/>
<dbReference type="Pfam" id="PF00085">
    <property type="entry name" value="Thioredoxin"/>
    <property type="match status" value="2"/>
</dbReference>
<comment type="catalytic activity">
    <reaction evidence="1">
        <text>Catalyzes the rearrangement of -S-S- bonds in proteins.</text>
        <dbReference type="EC" id="5.3.4.1"/>
    </reaction>
</comment>
<keyword evidence="7" id="KW-1015">Disulfide bond</keyword>
<keyword evidence="4 12" id="KW-0732">Signal</keyword>
<dbReference type="GO" id="GO:0015035">
    <property type="term" value="F:protein-disulfide reductase activity"/>
    <property type="evidence" value="ECO:0007669"/>
    <property type="project" value="TreeGrafter"/>
</dbReference>
<evidence type="ECO:0000256" key="5">
    <source>
        <dbReference type="ARBA" id="ARBA00022737"/>
    </source>
</evidence>
<evidence type="ECO:0000256" key="6">
    <source>
        <dbReference type="ARBA" id="ARBA00022824"/>
    </source>
</evidence>
<dbReference type="Proteomes" id="UP001146120">
    <property type="component" value="Unassembled WGS sequence"/>
</dbReference>
<evidence type="ECO:0000256" key="10">
    <source>
        <dbReference type="RuleBase" id="RU004208"/>
    </source>
</evidence>
<organism evidence="14 15">
    <name type="scientific">Lagenidium giganteum</name>
    <dbReference type="NCBI Taxonomy" id="4803"/>
    <lineage>
        <taxon>Eukaryota</taxon>
        <taxon>Sar</taxon>
        <taxon>Stramenopiles</taxon>
        <taxon>Oomycota</taxon>
        <taxon>Peronosporomycetes</taxon>
        <taxon>Pythiales</taxon>
        <taxon>Pythiaceae</taxon>
    </lineage>
</organism>
<evidence type="ECO:0000256" key="7">
    <source>
        <dbReference type="ARBA" id="ARBA00023157"/>
    </source>
</evidence>
<dbReference type="GO" id="GO:0034976">
    <property type="term" value="P:response to endoplasmic reticulum stress"/>
    <property type="evidence" value="ECO:0007669"/>
    <property type="project" value="TreeGrafter"/>
</dbReference>
<keyword evidence="9" id="KW-0676">Redox-active center</keyword>
<protein>
    <recommendedName>
        <fullName evidence="3">protein disulfide-isomerase</fullName>
        <ecNumber evidence="3">5.3.4.1</ecNumber>
    </recommendedName>
</protein>
<dbReference type="EMBL" id="DAKRPA010000131">
    <property type="protein sequence ID" value="DAZ97579.1"/>
    <property type="molecule type" value="Genomic_DNA"/>
</dbReference>
<dbReference type="PROSITE" id="PS51352">
    <property type="entry name" value="THIOREDOXIN_2"/>
    <property type="match status" value="1"/>
</dbReference>
<accession>A0AAV2YWG0</accession>
<dbReference type="GO" id="GO:0003756">
    <property type="term" value="F:protein disulfide isomerase activity"/>
    <property type="evidence" value="ECO:0007669"/>
    <property type="project" value="UniProtKB-EC"/>
</dbReference>
<keyword evidence="15" id="KW-1185">Reference proteome</keyword>
<dbReference type="SUPFAM" id="SSF52833">
    <property type="entry name" value="Thioredoxin-like"/>
    <property type="match status" value="2"/>
</dbReference>
<dbReference type="GO" id="GO:0005788">
    <property type="term" value="C:endoplasmic reticulum lumen"/>
    <property type="evidence" value="ECO:0007669"/>
    <property type="project" value="TreeGrafter"/>
</dbReference>
<evidence type="ECO:0000313" key="14">
    <source>
        <dbReference type="EMBL" id="DAZ97579.1"/>
    </source>
</evidence>
<evidence type="ECO:0000256" key="1">
    <source>
        <dbReference type="ARBA" id="ARBA00001182"/>
    </source>
</evidence>
<name>A0AAV2YWG0_9STRA</name>
<comment type="similarity">
    <text evidence="2 10">Belongs to the protein disulfide isomerase family.</text>
</comment>
<evidence type="ECO:0000256" key="2">
    <source>
        <dbReference type="ARBA" id="ARBA00006347"/>
    </source>
</evidence>
<dbReference type="Gene3D" id="3.40.30.10">
    <property type="entry name" value="Glutaredoxin"/>
    <property type="match status" value="2"/>
</dbReference>
<evidence type="ECO:0000256" key="3">
    <source>
        <dbReference type="ARBA" id="ARBA00012723"/>
    </source>
</evidence>
<dbReference type="NCBIfam" id="TIGR01126">
    <property type="entry name" value="pdi_dom"/>
    <property type="match status" value="1"/>
</dbReference>
<comment type="caution">
    <text evidence="14">The sequence shown here is derived from an EMBL/GenBank/DDBJ whole genome shotgun (WGS) entry which is preliminary data.</text>
</comment>